<dbReference type="EMBL" id="OU963913">
    <property type="protein sequence ID" value="CAH0402583.1"/>
    <property type="molecule type" value="Genomic_DNA"/>
</dbReference>
<dbReference type="Pfam" id="PF02944">
    <property type="entry name" value="BESS"/>
    <property type="match status" value="1"/>
</dbReference>
<feature type="domain" description="BESS" evidence="3">
    <location>
        <begin position="169"/>
        <end position="208"/>
    </location>
</feature>
<feature type="domain" description="MADF" evidence="2">
    <location>
        <begin position="35"/>
        <end position="136"/>
    </location>
</feature>
<evidence type="ECO:0000313" key="5">
    <source>
        <dbReference type="Proteomes" id="UP001153292"/>
    </source>
</evidence>
<evidence type="ECO:0000259" key="2">
    <source>
        <dbReference type="PROSITE" id="PS51029"/>
    </source>
</evidence>
<reference evidence="4" key="1">
    <citation type="submission" date="2021-12" db="EMBL/GenBank/DDBJ databases">
        <authorList>
            <person name="King R."/>
        </authorList>
    </citation>
    <scope>NUCLEOTIDE SEQUENCE</scope>
</reference>
<keyword evidence="1" id="KW-0539">Nucleus</keyword>
<dbReference type="InterPro" id="IPR039353">
    <property type="entry name" value="TF_Adf1"/>
</dbReference>
<dbReference type="InterPro" id="IPR004210">
    <property type="entry name" value="BESS_motif"/>
</dbReference>
<accession>A0ABN8B900</accession>
<gene>
    <name evidence="4" type="ORF">CHILSU_LOCUS5828</name>
</gene>
<sequence length="255" mass="29538">MPFFEITPLKVDHKMQRKPTALRAKKILEEVHPLHIIAEVQKRPGLYSRECPESASPHHRTQLWSEVARVVLPGWHTYSKLQKQTKLSDLIKKWRNLRDTFKRQLEVEKKIKEGHDIKKKTYVYYKHMSFLLPHLSSNDEESTPSKALDNARKRHVTATSTLSPAVDDIDEDRHFLMSLIPSFRRMTDDEKLTAKMEILKVIRNVRDLHATTTAADALAVIADDDVKQEIILDLDIDEPAYQVADIEDASNDELE</sequence>
<keyword evidence="5" id="KW-1185">Reference proteome</keyword>
<dbReference type="SMART" id="SM00595">
    <property type="entry name" value="MADF"/>
    <property type="match status" value="1"/>
</dbReference>
<dbReference type="PANTHER" id="PTHR12243:SF67">
    <property type="entry name" value="COREPRESSOR OF PANGOLIN, ISOFORM A-RELATED"/>
    <property type="match status" value="1"/>
</dbReference>
<proteinExistence type="predicted"/>
<dbReference type="InterPro" id="IPR006578">
    <property type="entry name" value="MADF-dom"/>
</dbReference>
<evidence type="ECO:0000259" key="3">
    <source>
        <dbReference type="PROSITE" id="PS51031"/>
    </source>
</evidence>
<dbReference type="PROSITE" id="PS51031">
    <property type="entry name" value="BESS"/>
    <property type="match status" value="1"/>
</dbReference>
<evidence type="ECO:0008006" key="6">
    <source>
        <dbReference type="Google" id="ProtNLM"/>
    </source>
</evidence>
<dbReference type="Proteomes" id="UP001153292">
    <property type="component" value="Chromosome 20"/>
</dbReference>
<organism evidence="4 5">
    <name type="scientific">Chilo suppressalis</name>
    <name type="common">Asiatic rice borer moth</name>
    <dbReference type="NCBI Taxonomy" id="168631"/>
    <lineage>
        <taxon>Eukaryota</taxon>
        <taxon>Metazoa</taxon>
        <taxon>Ecdysozoa</taxon>
        <taxon>Arthropoda</taxon>
        <taxon>Hexapoda</taxon>
        <taxon>Insecta</taxon>
        <taxon>Pterygota</taxon>
        <taxon>Neoptera</taxon>
        <taxon>Endopterygota</taxon>
        <taxon>Lepidoptera</taxon>
        <taxon>Glossata</taxon>
        <taxon>Ditrysia</taxon>
        <taxon>Pyraloidea</taxon>
        <taxon>Crambidae</taxon>
        <taxon>Crambinae</taxon>
        <taxon>Chilo</taxon>
    </lineage>
</organism>
<dbReference type="PANTHER" id="PTHR12243">
    <property type="entry name" value="MADF DOMAIN TRANSCRIPTION FACTOR"/>
    <property type="match status" value="1"/>
</dbReference>
<dbReference type="PROSITE" id="PS51029">
    <property type="entry name" value="MADF"/>
    <property type="match status" value="1"/>
</dbReference>
<evidence type="ECO:0000256" key="1">
    <source>
        <dbReference type="PROSITE-ProRule" id="PRU00371"/>
    </source>
</evidence>
<name>A0ABN8B900_CHISP</name>
<dbReference type="Pfam" id="PF10545">
    <property type="entry name" value="MADF_DNA_bdg"/>
    <property type="match status" value="1"/>
</dbReference>
<comment type="subcellular location">
    <subcellularLocation>
        <location evidence="1">Nucleus</location>
    </subcellularLocation>
</comment>
<protein>
    <recommendedName>
        <fullName evidence="6">BESS domain-containing protein</fullName>
    </recommendedName>
</protein>
<evidence type="ECO:0000313" key="4">
    <source>
        <dbReference type="EMBL" id="CAH0402583.1"/>
    </source>
</evidence>